<dbReference type="InterPro" id="IPR036129">
    <property type="entry name" value="Glycerate_kinase_sf"/>
</dbReference>
<evidence type="ECO:0000256" key="3">
    <source>
        <dbReference type="ARBA" id="ARBA00022777"/>
    </source>
</evidence>
<dbReference type="Pfam" id="PF02595">
    <property type="entry name" value="Gly_kinase"/>
    <property type="match status" value="1"/>
</dbReference>
<accession>A0A1I2E2J1</accession>
<keyword evidence="6" id="KW-1185">Reference proteome</keyword>
<dbReference type="Gene3D" id="3.40.50.10350">
    <property type="entry name" value="Glycerate kinase, domain 1"/>
    <property type="match status" value="1"/>
</dbReference>
<dbReference type="EMBL" id="FONT01000005">
    <property type="protein sequence ID" value="SFE86909.1"/>
    <property type="molecule type" value="Genomic_DNA"/>
</dbReference>
<dbReference type="GO" id="GO:0008887">
    <property type="term" value="F:glycerate kinase activity"/>
    <property type="evidence" value="ECO:0007669"/>
    <property type="project" value="UniProtKB-UniRule"/>
</dbReference>
<dbReference type="PIRSF" id="PIRSF006078">
    <property type="entry name" value="GlxK"/>
    <property type="match status" value="1"/>
</dbReference>
<dbReference type="InterPro" id="IPR018193">
    <property type="entry name" value="Glyc_kinase_flavodox-like_fold"/>
</dbReference>
<keyword evidence="2 4" id="KW-0808">Transferase</keyword>
<name>A0A1I2E2J1_9BACI</name>
<dbReference type="OrthoDB" id="9774290at2"/>
<keyword evidence="3 4" id="KW-0418">Kinase</keyword>
<dbReference type="NCBIfam" id="TIGR00045">
    <property type="entry name" value="glycerate kinase"/>
    <property type="match status" value="1"/>
</dbReference>
<organism evidence="5 6">
    <name type="scientific">Alteribacillus iranensis</name>
    <dbReference type="NCBI Taxonomy" id="930128"/>
    <lineage>
        <taxon>Bacteria</taxon>
        <taxon>Bacillati</taxon>
        <taxon>Bacillota</taxon>
        <taxon>Bacilli</taxon>
        <taxon>Bacillales</taxon>
        <taxon>Bacillaceae</taxon>
        <taxon>Alteribacillus</taxon>
    </lineage>
</organism>
<dbReference type="InterPro" id="IPR004381">
    <property type="entry name" value="Glycerate_kinase"/>
</dbReference>
<comment type="similarity">
    <text evidence="1 4">Belongs to the glycerate kinase type-1 family.</text>
</comment>
<dbReference type="SUPFAM" id="SSF110738">
    <property type="entry name" value="Glycerate kinase I"/>
    <property type="match status" value="1"/>
</dbReference>
<dbReference type="STRING" id="930128.SAMN05192532_10552"/>
<evidence type="ECO:0000256" key="4">
    <source>
        <dbReference type="PIRNR" id="PIRNR006078"/>
    </source>
</evidence>
<reference evidence="5 6" key="1">
    <citation type="submission" date="2016-10" db="EMBL/GenBank/DDBJ databases">
        <authorList>
            <person name="de Groot N.N."/>
        </authorList>
    </citation>
    <scope>NUCLEOTIDE SEQUENCE [LARGE SCALE GENOMIC DNA]</scope>
    <source>
        <strain evidence="5 6">DSM 23995</strain>
    </source>
</reference>
<dbReference type="PANTHER" id="PTHR21599">
    <property type="entry name" value="GLYCERATE KINASE"/>
    <property type="match status" value="1"/>
</dbReference>
<dbReference type="Gene3D" id="3.90.1510.10">
    <property type="entry name" value="Glycerate kinase, domain 2"/>
    <property type="match status" value="1"/>
</dbReference>
<dbReference type="Proteomes" id="UP000199516">
    <property type="component" value="Unassembled WGS sequence"/>
</dbReference>
<evidence type="ECO:0000313" key="5">
    <source>
        <dbReference type="EMBL" id="SFE86909.1"/>
    </source>
</evidence>
<protein>
    <submittedName>
        <fullName evidence="5">Glycerate kinase</fullName>
    </submittedName>
</protein>
<gene>
    <name evidence="5" type="ORF">SAMN05192532_10552</name>
</gene>
<evidence type="ECO:0000256" key="1">
    <source>
        <dbReference type="ARBA" id="ARBA00006284"/>
    </source>
</evidence>
<dbReference type="AlphaFoldDB" id="A0A1I2E2J1"/>
<dbReference type="GO" id="GO:0031388">
    <property type="term" value="P:organic acid phosphorylation"/>
    <property type="evidence" value="ECO:0007669"/>
    <property type="project" value="UniProtKB-UniRule"/>
</dbReference>
<sequence>MKIIVAPDSFKGSLSAKEVSVSIETGIKKVFPDANTLLLPLADGGEGTMDTMITATGGEKKSIEVTGPLGESVSASYGILGDRKTCVIEMAEASGLYLVPQDKLDPMKATTYGTGELIKHALDQGYTSFILALGGSATNDGGAGMLQALGARLLDREGKDIGFGGACLADLNTIDATSLDKRIRNCTFLIASDVESPLIGTEGASYVFGPQKGASLRQVQELDANLAHWADNIEKTTGVRLHDLPGAGAAGGIGGAFKAFFDAEMRRGIDVVIKYTKLSEALEGADLLVTGEGQVDVQTAAGKTPMGAAQEANKQGVPTVILAGSVGEGIEKLYPFGVVSVHSIINQPLSLQQSMNRTDELLIYTAEQVIRTYFYHRINDKKRNR</sequence>
<proteinExistence type="inferred from homology"/>
<dbReference type="RefSeq" id="WP_091661932.1">
    <property type="nucleotide sequence ID" value="NZ_FONT01000005.1"/>
</dbReference>
<dbReference type="InterPro" id="IPR018197">
    <property type="entry name" value="Glycerate_kinase_RE-like"/>
</dbReference>
<evidence type="ECO:0000313" key="6">
    <source>
        <dbReference type="Proteomes" id="UP000199516"/>
    </source>
</evidence>
<dbReference type="PANTHER" id="PTHR21599:SF0">
    <property type="entry name" value="GLYCERATE KINASE"/>
    <property type="match status" value="1"/>
</dbReference>
<evidence type="ECO:0000256" key="2">
    <source>
        <dbReference type="ARBA" id="ARBA00022679"/>
    </source>
</evidence>